<dbReference type="GO" id="GO:0101031">
    <property type="term" value="C:protein folding chaperone complex"/>
    <property type="evidence" value="ECO:0007669"/>
    <property type="project" value="TreeGrafter"/>
</dbReference>
<keyword evidence="2 5" id="KW-0802">TPR repeat</keyword>
<accession>A0A8R1XQ18</accession>
<dbReference type="SUPFAM" id="SSF48452">
    <property type="entry name" value="TPR-like"/>
    <property type="match status" value="1"/>
</dbReference>
<comment type="similarity">
    <text evidence="3">Belongs to the RPAP3 family.</text>
</comment>
<dbReference type="InterPro" id="IPR019734">
    <property type="entry name" value="TPR_rpt"/>
</dbReference>
<name>A0A8R1XQ18_ONCVO</name>
<sequence>MAKIESTATTAEAERYRFEGNEHFRSFRYHNAIKSYTRSLECHETSPVLANRAQAYLNIKQYERALMDSARALELDENNIKAMFRYTKALENLHLYEVATEKISKIDLSNPKNKELAKLKQSVQGKVNCIELKLSCGERDEFLRSKIPLMEIKNIEIVKLESPEEIIEGKLEISSMELSSLEIPSPPTTSFTFISDFQRLKDKPVIFAEYFLSIDTSNYGELLDEVIETEMIKCLIAGFDILANESNISQLVECLIKLADISRIDIAVLFLDEDTKNVLRRLAERYAVNENQLSILQVIYAL</sequence>
<evidence type="ECO:0000256" key="2">
    <source>
        <dbReference type="ARBA" id="ARBA00022803"/>
    </source>
</evidence>
<dbReference type="PROSITE" id="PS50005">
    <property type="entry name" value="TPR"/>
    <property type="match status" value="1"/>
</dbReference>
<proteinExistence type="inferred from homology"/>
<keyword evidence="1" id="KW-0677">Repeat</keyword>
<evidence type="ECO:0000256" key="5">
    <source>
        <dbReference type="PROSITE-ProRule" id="PRU00339"/>
    </source>
</evidence>
<dbReference type="PANTHER" id="PTHR46423:SF1">
    <property type="entry name" value="RNA POLYMERASE II-ASSOCIATED PROTEIN 3"/>
    <property type="match status" value="1"/>
</dbReference>
<dbReference type="InterPro" id="IPR051966">
    <property type="entry name" value="RPAP3"/>
</dbReference>
<evidence type="ECO:0000256" key="1">
    <source>
        <dbReference type="ARBA" id="ARBA00022737"/>
    </source>
</evidence>
<protein>
    <recommendedName>
        <fullName evidence="4">RNA polymerase II-associated protein 3</fullName>
    </recommendedName>
</protein>
<feature type="repeat" description="TPR" evidence="5">
    <location>
        <begin position="46"/>
        <end position="79"/>
    </location>
</feature>
<dbReference type="EnsemblMetazoa" id="OVOC1318.1">
    <property type="protein sequence ID" value="OVOC1318.1"/>
    <property type="gene ID" value="WBGene00238127"/>
</dbReference>
<dbReference type="PANTHER" id="PTHR46423">
    <property type="entry name" value="RNA POLYMERASE II-ASSOCIATED PROTEIN 3"/>
    <property type="match status" value="1"/>
</dbReference>
<evidence type="ECO:0000256" key="3">
    <source>
        <dbReference type="ARBA" id="ARBA00038275"/>
    </source>
</evidence>
<evidence type="ECO:0000259" key="6">
    <source>
        <dbReference type="Pfam" id="PF13877"/>
    </source>
</evidence>
<dbReference type="Pfam" id="PF13877">
    <property type="entry name" value="RPAP3_C"/>
    <property type="match status" value="1"/>
</dbReference>
<reference evidence="8" key="1">
    <citation type="submission" date="2013-10" db="EMBL/GenBank/DDBJ databases">
        <title>Genome sequencing of Onchocerca volvulus.</title>
        <authorList>
            <person name="Cotton J."/>
            <person name="Tsai J."/>
            <person name="Stanley E."/>
            <person name="Tracey A."/>
            <person name="Holroyd N."/>
            <person name="Lustigman S."/>
            <person name="Berriman M."/>
        </authorList>
    </citation>
    <scope>NUCLEOTIDE SEQUENCE</scope>
</reference>
<dbReference type="AlphaFoldDB" id="A0A8R1XQ18"/>
<dbReference type="InterPro" id="IPR011990">
    <property type="entry name" value="TPR-like_helical_dom_sf"/>
</dbReference>
<dbReference type="EMBL" id="CMVM020000036">
    <property type="status" value="NOT_ANNOTATED_CDS"/>
    <property type="molecule type" value="Genomic_DNA"/>
</dbReference>
<dbReference type="InterPro" id="IPR025986">
    <property type="entry name" value="RPAP3-like_C"/>
</dbReference>
<dbReference type="Gene3D" id="1.25.40.10">
    <property type="entry name" value="Tetratricopeptide repeat domain"/>
    <property type="match status" value="1"/>
</dbReference>
<dbReference type="EnsemblMetazoa" id="OVOC1318.2">
    <property type="protein sequence ID" value="OVOC1318.2"/>
    <property type="gene ID" value="WBGene00238127"/>
</dbReference>
<evidence type="ECO:0000313" key="7">
    <source>
        <dbReference type="EnsemblMetazoa" id="OVOC1318.1"/>
    </source>
</evidence>
<keyword evidence="8" id="KW-1185">Reference proteome</keyword>
<organism evidence="7 8">
    <name type="scientific">Onchocerca volvulus</name>
    <dbReference type="NCBI Taxonomy" id="6282"/>
    <lineage>
        <taxon>Eukaryota</taxon>
        <taxon>Metazoa</taxon>
        <taxon>Ecdysozoa</taxon>
        <taxon>Nematoda</taxon>
        <taxon>Chromadorea</taxon>
        <taxon>Rhabditida</taxon>
        <taxon>Spirurina</taxon>
        <taxon>Spiruromorpha</taxon>
        <taxon>Filarioidea</taxon>
        <taxon>Onchocercidae</taxon>
        <taxon>Onchocerca</taxon>
    </lineage>
</organism>
<feature type="domain" description="RNA-polymerase II-associated protein 3-like C-terminal" evidence="6">
    <location>
        <begin position="186"/>
        <end position="276"/>
    </location>
</feature>
<reference evidence="7" key="2">
    <citation type="submission" date="2022-06" db="UniProtKB">
        <authorList>
            <consortium name="EnsemblMetazoa"/>
        </authorList>
    </citation>
    <scope>IDENTIFICATION</scope>
</reference>
<evidence type="ECO:0000313" key="8">
    <source>
        <dbReference type="Proteomes" id="UP000024404"/>
    </source>
</evidence>
<dbReference type="OMA" id="SFRYHNA"/>
<dbReference type="SMART" id="SM00028">
    <property type="entry name" value="TPR"/>
    <property type="match status" value="2"/>
</dbReference>
<dbReference type="Proteomes" id="UP000024404">
    <property type="component" value="Unassembled WGS sequence"/>
</dbReference>
<evidence type="ECO:0000256" key="4">
    <source>
        <dbReference type="ARBA" id="ARBA00040133"/>
    </source>
</evidence>